<protein>
    <submittedName>
        <fullName evidence="1">Uncharacterized protein</fullName>
    </submittedName>
</protein>
<evidence type="ECO:0000313" key="1">
    <source>
        <dbReference type="EMBL" id="KAF6721886.1"/>
    </source>
</evidence>
<accession>A0A834C8I1</accession>
<name>A0A834C8I1_ORYME</name>
<gene>
    <name evidence="1" type="ORF">FQA47_007020</name>
</gene>
<dbReference type="EMBL" id="WKFB01000478">
    <property type="protein sequence ID" value="KAF6721886.1"/>
    <property type="molecule type" value="Genomic_DNA"/>
</dbReference>
<reference evidence="1" key="1">
    <citation type="journal article" name="BMC Genomics">
        <title>Long-read sequencing and de novo genome assembly of marine medaka (Oryzias melastigma).</title>
        <authorList>
            <person name="Liang P."/>
            <person name="Saqib H.S.A."/>
            <person name="Ni X."/>
            <person name="Shen Y."/>
        </authorList>
    </citation>
    <scope>NUCLEOTIDE SEQUENCE</scope>
    <source>
        <strain evidence="1">Bigg-433</strain>
    </source>
</reference>
<sequence>MILTNAVFNCLCQKFFTNKRAKRDFSKRSFLAMTSGVGHRLHLFICPTHCPTQPQATLMADGNRLDEVVKQTHEVQRPQGLDLIKLAWSRSRHMCCCCS</sequence>
<dbReference type="AlphaFoldDB" id="A0A834C8I1"/>
<comment type="caution">
    <text evidence="1">The sequence shown here is derived from an EMBL/GenBank/DDBJ whole genome shotgun (WGS) entry which is preliminary data.</text>
</comment>
<proteinExistence type="predicted"/>
<organism evidence="1 2">
    <name type="scientific">Oryzias melastigma</name>
    <name type="common">Marine medaka</name>
    <dbReference type="NCBI Taxonomy" id="30732"/>
    <lineage>
        <taxon>Eukaryota</taxon>
        <taxon>Metazoa</taxon>
        <taxon>Chordata</taxon>
        <taxon>Craniata</taxon>
        <taxon>Vertebrata</taxon>
        <taxon>Euteleostomi</taxon>
        <taxon>Actinopterygii</taxon>
        <taxon>Neopterygii</taxon>
        <taxon>Teleostei</taxon>
        <taxon>Neoteleostei</taxon>
        <taxon>Acanthomorphata</taxon>
        <taxon>Ovalentaria</taxon>
        <taxon>Atherinomorphae</taxon>
        <taxon>Beloniformes</taxon>
        <taxon>Adrianichthyidae</taxon>
        <taxon>Oryziinae</taxon>
        <taxon>Oryzias</taxon>
    </lineage>
</organism>
<dbReference type="Proteomes" id="UP000646548">
    <property type="component" value="Unassembled WGS sequence"/>
</dbReference>
<evidence type="ECO:0000313" key="2">
    <source>
        <dbReference type="Proteomes" id="UP000646548"/>
    </source>
</evidence>